<keyword evidence="2" id="KW-1133">Transmembrane helix</keyword>
<protein>
    <submittedName>
        <fullName evidence="3">Keratinocyte-associated transmembrane protein 2</fullName>
    </submittedName>
</protein>
<dbReference type="PANTHER" id="PTHR16502:SF0">
    <property type="entry name" value="KERATINOCYTE-ASSOCIATED TRANSMEMBRANE PROTEIN 2"/>
    <property type="match status" value="1"/>
</dbReference>
<dbReference type="OrthoDB" id="5846619at2759"/>
<reference evidence="4" key="2">
    <citation type="submission" date="2025-05" db="UniProtKB">
        <authorList>
            <consortium name="Ensembl"/>
        </authorList>
    </citation>
    <scope>IDENTIFICATION</scope>
</reference>
<dbReference type="Pfam" id="PF17818">
    <property type="entry name" value="KCT2"/>
    <property type="match status" value="1"/>
</dbReference>
<feature type="compositionally biased region" description="Basic and acidic residues" evidence="1">
    <location>
        <begin position="113"/>
        <end position="136"/>
    </location>
</feature>
<feature type="compositionally biased region" description="Polar residues" evidence="1">
    <location>
        <begin position="40"/>
        <end position="53"/>
    </location>
</feature>
<feature type="region of interest" description="Disordered" evidence="1">
    <location>
        <begin position="40"/>
        <end position="227"/>
    </location>
</feature>
<name>A0A8B9H6Y6_ASTMX</name>
<feature type="compositionally biased region" description="Acidic residues" evidence="1">
    <location>
        <begin position="185"/>
        <end position="197"/>
    </location>
</feature>
<dbReference type="KEGG" id="amex:103024510"/>
<keyword evidence="2 3" id="KW-0812">Transmembrane</keyword>
<organism evidence="4 5">
    <name type="scientific">Astyanax mexicanus</name>
    <name type="common">Blind cave fish</name>
    <name type="synonym">Astyanax fasciatus mexicanus</name>
    <dbReference type="NCBI Taxonomy" id="7994"/>
    <lineage>
        <taxon>Eukaryota</taxon>
        <taxon>Metazoa</taxon>
        <taxon>Chordata</taxon>
        <taxon>Craniata</taxon>
        <taxon>Vertebrata</taxon>
        <taxon>Euteleostomi</taxon>
        <taxon>Actinopterygii</taxon>
        <taxon>Neopterygii</taxon>
        <taxon>Teleostei</taxon>
        <taxon>Ostariophysi</taxon>
        <taxon>Characiformes</taxon>
        <taxon>Characoidei</taxon>
        <taxon>Acestrorhamphidae</taxon>
        <taxon>Acestrorhamphinae</taxon>
        <taxon>Astyanax</taxon>
    </lineage>
</organism>
<dbReference type="EMBL" id="JAICCE010000017">
    <property type="protein sequence ID" value="KAG9266376.1"/>
    <property type="molecule type" value="Genomic_DNA"/>
</dbReference>
<keyword evidence="2" id="KW-0472">Membrane</keyword>
<feature type="transmembrane region" description="Helical" evidence="2">
    <location>
        <begin position="248"/>
        <end position="266"/>
    </location>
</feature>
<feature type="compositionally biased region" description="Polar residues" evidence="1">
    <location>
        <begin position="199"/>
        <end position="209"/>
    </location>
</feature>
<accession>A0A8B9H6Y6</accession>
<evidence type="ECO:0000256" key="2">
    <source>
        <dbReference type="SAM" id="Phobius"/>
    </source>
</evidence>
<dbReference type="AlphaFoldDB" id="A0A8B9H6Y6"/>
<evidence type="ECO:0000313" key="4">
    <source>
        <dbReference type="Ensembl" id="ENSAMXP00005008299.1"/>
    </source>
</evidence>
<reference evidence="3 6" key="1">
    <citation type="submission" date="2021-07" db="EMBL/GenBank/DDBJ databases">
        <authorList>
            <person name="Imarazene B."/>
            <person name="Zahm M."/>
            <person name="Klopp C."/>
            <person name="Cabau C."/>
            <person name="Beille S."/>
            <person name="Jouanno E."/>
            <person name="Castinel A."/>
            <person name="Lluch J."/>
            <person name="Gil L."/>
            <person name="Kuchtly C."/>
            <person name="Lopez Roques C."/>
            <person name="Donnadieu C."/>
            <person name="Parrinello H."/>
            <person name="Journot L."/>
            <person name="Du K."/>
            <person name="Schartl M."/>
            <person name="Retaux S."/>
            <person name="Guiguen Y."/>
        </authorList>
    </citation>
    <scope>NUCLEOTIDE SEQUENCE [LARGE SCALE GENOMIC DNA]</scope>
    <source>
        <strain evidence="3">Pach_M1</strain>
        <tissue evidence="3">Testis</tissue>
    </source>
</reference>
<evidence type="ECO:0000313" key="5">
    <source>
        <dbReference type="Proteomes" id="UP000694621"/>
    </source>
</evidence>
<dbReference type="PANTHER" id="PTHR16502">
    <property type="entry name" value="KERATINOCYTE-ASSOCIATED TRANSMEMBRANE PROTEIN 2"/>
    <property type="match status" value="1"/>
</dbReference>
<feature type="compositionally biased region" description="Basic and acidic residues" evidence="1">
    <location>
        <begin position="217"/>
        <end position="227"/>
    </location>
</feature>
<feature type="compositionally biased region" description="Polar residues" evidence="1">
    <location>
        <begin position="173"/>
        <end position="184"/>
    </location>
</feature>
<feature type="compositionally biased region" description="Low complexity" evidence="1">
    <location>
        <begin position="83"/>
        <end position="99"/>
    </location>
</feature>
<dbReference type="OMA" id="QDSYNTE"/>
<evidence type="ECO:0000256" key="1">
    <source>
        <dbReference type="SAM" id="MobiDB-lite"/>
    </source>
</evidence>
<dbReference type="Ensembl" id="ENSAMXT00005009305.1">
    <property type="protein sequence ID" value="ENSAMXP00005008299.1"/>
    <property type="gene ID" value="ENSAMXG00005004853.1"/>
</dbReference>
<evidence type="ECO:0000313" key="3">
    <source>
        <dbReference type="EMBL" id="KAG9266376.1"/>
    </source>
</evidence>
<evidence type="ECO:0000313" key="6">
    <source>
        <dbReference type="Proteomes" id="UP000752171"/>
    </source>
</evidence>
<dbReference type="InterPro" id="IPR037645">
    <property type="entry name" value="KCT2"/>
</dbReference>
<dbReference type="Proteomes" id="UP000752171">
    <property type="component" value="Unassembled WGS sequence"/>
</dbReference>
<feature type="compositionally biased region" description="Polar residues" evidence="1">
    <location>
        <begin position="61"/>
        <end position="70"/>
    </location>
</feature>
<dbReference type="Proteomes" id="UP000694621">
    <property type="component" value="Unplaced"/>
</dbReference>
<gene>
    <name evidence="3" type="primary">KCT2</name>
    <name evidence="3" type="ORF">AMEX_G20913</name>
</gene>
<sequence>MAVVRRMVGRSWCSAVGFAGFFAVLQLGVVVSGNGTLPVTSESTNVSDPQPNDTPVLPSTPDKNASTTENLHIVSEAKSTVDSTHLTSVTTAASSTTHPPTTPPPTKQTTAGKLEDPKPPEQKPKEEPKEETKKPEEPEEETPPTPQKPTITSESRSFGPTEKQKPGSALEVESTTYPSEIQSETYDEDDDEDDEYMPDNTQDKFFNSNQEDDFIQDNDKDLPEKPGKIDVHMKDTTIYNTQDEDSHFFFHLVIIAFLVAIVYITYHNKRKIMLLAQSRRWREGLCSRSVEYHRLDQNVHEAMPSLKMTNDYIF</sequence>
<proteinExistence type="predicted"/>